<comment type="caution">
    <text evidence="4">The sequence shown here is derived from an EMBL/GenBank/DDBJ whole genome shotgun (WGS) entry which is preliminary data.</text>
</comment>
<evidence type="ECO:0000259" key="3">
    <source>
        <dbReference type="Pfam" id="PF13538"/>
    </source>
</evidence>
<protein>
    <recommendedName>
        <fullName evidence="1">DNA 3'-5' helicase II</fullName>
    </recommendedName>
</protein>
<evidence type="ECO:0000313" key="5">
    <source>
        <dbReference type="Proteomes" id="UP000195975"/>
    </source>
</evidence>
<organism evidence="4 5">
    <name type="scientific">Parabacteroides johnsonii</name>
    <dbReference type="NCBI Taxonomy" id="387661"/>
    <lineage>
        <taxon>Bacteria</taxon>
        <taxon>Pseudomonadati</taxon>
        <taxon>Bacteroidota</taxon>
        <taxon>Bacteroidia</taxon>
        <taxon>Bacteroidales</taxon>
        <taxon>Tannerellaceae</taxon>
        <taxon>Parabacteroides</taxon>
    </lineage>
</organism>
<name>A0A9Q5STB6_9BACT</name>
<evidence type="ECO:0000313" key="4">
    <source>
        <dbReference type="EMBL" id="OUO06279.1"/>
    </source>
</evidence>
<evidence type="ECO:0000259" key="2">
    <source>
        <dbReference type="Pfam" id="PF04851"/>
    </source>
</evidence>
<dbReference type="Pfam" id="PF13538">
    <property type="entry name" value="UvrD_C_2"/>
    <property type="match status" value="1"/>
</dbReference>
<accession>A0A9Q5STB6</accession>
<dbReference type="GO" id="GO:0005524">
    <property type="term" value="F:ATP binding"/>
    <property type="evidence" value="ECO:0007669"/>
    <property type="project" value="InterPro"/>
</dbReference>
<dbReference type="EMBL" id="NFIJ01000003">
    <property type="protein sequence ID" value="OUO06279.1"/>
    <property type="molecule type" value="Genomic_DNA"/>
</dbReference>
<dbReference type="Pfam" id="PF04851">
    <property type="entry name" value="ResIII"/>
    <property type="match status" value="1"/>
</dbReference>
<dbReference type="InterPro" id="IPR006935">
    <property type="entry name" value="Helicase/UvrB_N"/>
</dbReference>
<dbReference type="InterPro" id="IPR027417">
    <property type="entry name" value="P-loop_NTPase"/>
</dbReference>
<keyword evidence="4" id="KW-0378">Hydrolase</keyword>
<evidence type="ECO:0000256" key="1">
    <source>
        <dbReference type="ARBA" id="ARBA00034923"/>
    </source>
</evidence>
<gene>
    <name evidence="4" type="ORF">B5F96_04315</name>
</gene>
<keyword evidence="4" id="KW-0347">Helicase</keyword>
<dbReference type="GO" id="GO:0043138">
    <property type="term" value="F:3'-5' DNA helicase activity"/>
    <property type="evidence" value="ECO:0007669"/>
    <property type="project" value="TreeGrafter"/>
</dbReference>
<dbReference type="PANTHER" id="PTHR11070:SF2">
    <property type="entry name" value="ATP-DEPENDENT DNA HELICASE SRS2"/>
    <property type="match status" value="1"/>
</dbReference>
<dbReference type="GO" id="GO:0000725">
    <property type="term" value="P:recombinational repair"/>
    <property type="evidence" value="ECO:0007669"/>
    <property type="project" value="TreeGrafter"/>
</dbReference>
<dbReference type="Gene3D" id="3.40.50.300">
    <property type="entry name" value="P-loop containing nucleotide triphosphate hydrolases"/>
    <property type="match status" value="2"/>
</dbReference>
<keyword evidence="4" id="KW-0547">Nucleotide-binding</keyword>
<sequence>MNSLFFNHVEENELNANVIQVVESFARQNNNQQIYLLTSPLGEKYKYDYEKNAIVILSPKHKIIFLDLAQDADQFNEYYNDFVEDLNSISDKFNYKDHIGRPREWKQEVTVKETISVDFDIDSLLEKHLLSKELRRKGELLISLLIGSINDIEKVGVETPETILDKVKKNIILFDGDQTRFIYKEFPNKTVSIQGLSGTGKTELLLHKLKELYVSDDNSKIFFTCHNIALANTLRERIPSFFNFMRVEKQIEWNSRLWVNRAWGSRSDKDSGLYSYLCHFYDIPFLKWSSLTDYNKIFSQVLDYVNQIDEEDFKYAFDYILIDERQDFPKVFFELCEKVSRKKVYIAGDIFQDIFETAREAELKVDIILNRCYRTDPRTLMFAHAIGMGLFEEHKLNWFDDRYWNTIGYHIERFDNREVHLTREPIRRFEDLDTEKLDSMIIKRSTHVEQVLEILKVIQKDNPSVKADDIAIIILDDNKQIYDYIDSLCYNISEVLKWNVNRAYESKVQEEDAVYITNPNNVKGLEFPFVICITGSIKNTYKYRNILYTMLTRSFIQSYLLVQNHDNLEIQEKGLNTINQRRYIASIEPTDKEKEDIKHTLVKLQENVNMSYKEFLNGIFDELKIKFAVRKKLEKALLETDIEKFDKEQTINFINANKGFYSK</sequence>
<reference evidence="5" key="1">
    <citation type="submission" date="2017-04" db="EMBL/GenBank/DDBJ databases">
        <title>Function of individual gut microbiota members based on whole genome sequencing of pure cultures obtained from chicken caecum.</title>
        <authorList>
            <person name="Medvecky M."/>
            <person name="Cejkova D."/>
            <person name="Polansky O."/>
            <person name="Karasova D."/>
            <person name="Kubasova T."/>
            <person name="Cizek A."/>
            <person name="Rychlik I."/>
        </authorList>
    </citation>
    <scope>NUCLEOTIDE SEQUENCE [LARGE SCALE GENOMIC DNA]</scope>
    <source>
        <strain evidence="5">An42</strain>
    </source>
</reference>
<dbReference type="GO" id="GO:0003677">
    <property type="term" value="F:DNA binding"/>
    <property type="evidence" value="ECO:0007669"/>
    <property type="project" value="InterPro"/>
</dbReference>
<keyword evidence="4" id="KW-0067">ATP-binding</keyword>
<dbReference type="InterPro" id="IPR000212">
    <property type="entry name" value="DNA_helicase_UvrD/REP"/>
</dbReference>
<dbReference type="PANTHER" id="PTHR11070">
    <property type="entry name" value="UVRD / RECB / PCRA DNA HELICASE FAMILY MEMBER"/>
    <property type="match status" value="1"/>
</dbReference>
<dbReference type="GO" id="GO:0016787">
    <property type="term" value="F:hydrolase activity"/>
    <property type="evidence" value="ECO:0007669"/>
    <property type="project" value="InterPro"/>
</dbReference>
<dbReference type="AlphaFoldDB" id="A0A9Q5STB6"/>
<dbReference type="RefSeq" id="WP_087375182.1">
    <property type="nucleotide sequence ID" value="NZ_NFIJ01000003.1"/>
</dbReference>
<proteinExistence type="predicted"/>
<dbReference type="SUPFAM" id="SSF52540">
    <property type="entry name" value="P-loop containing nucleoside triphosphate hydrolases"/>
    <property type="match status" value="1"/>
</dbReference>
<feature type="domain" description="Helicase/UvrB N-terminal" evidence="2">
    <location>
        <begin position="187"/>
        <end position="324"/>
    </location>
</feature>
<feature type="domain" description="UvrD-like helicase C-terminal" evidence="3">
    <location>
        <begin position="514"/>
        <end position="560"/>
    </location>
</feature>
<dbReference type="InterPro" id="IPR027785">
    <property type="entry name" value="UvrD-like_helicase_C"/>
</dbReference>
<dbReference type="Proteomes" id="UP000195975">
    <property type="component" value="Unassembled WGS sequence"/>
</dbReference>